<accession>K2R0B7</accession>
<evidence type="ECO:0000313" key="1">
    <source>
        <dbReference type="EMBL" id="EKG15691.1"/>
    </source>
</evidence>
<organism evidence="1 2">
    <name type="scientific">Macrophomina phaseolina (strain MS6)</name>
    <name type="common">Charcoal rot fungus</name>
    <dbReference type="NCBI Taxonomy" id="1126212"/>
    <lineage>
        <taxon>Eukaryota</taxon>
        <taxon>Fungi</taxon>
        <taxon>Dikarya</taxon>
        <taxon>Ascomycota</taxon>
        <taxon>Pezizomycotina</taxon>
        <taxon>Dothideomycetes</taxon>
        <taxon>Dothideomycetes incertae sedis</taxon>
        <taxon>Botryosphaeriales</taxon>
        <taxon>Botryosphaeriaceae</taxon>
        <taxon>Macrophomina</taxon>
    </lineage>
</organism>
<protein>
    <submittedName>
        <fullName evidence="1">Uncharacterized protein</fullName>
    </submittedName>
</protein>
<dbReference type="AlphaFoldDB" id="K2R0B7"/>
<reference evidence="1 2" key="1">
    <citation type="journal article" date="2012" name="BMC Genomics">
        <title>Tools to kill: Genome of one of the most destructive plant pathogenic fungi Macrophomina phaseolina.</title>
        <authorList>
            <person name="Islam M.S."/>
            <person name="Haque M.S."/>
            <person name="Islam M.M."/>
            <person name="Emdad E.M."/>
            <person name="Halim A."/>
            <person name="Hossen Q.M.M."/>
            <person name="Hossain M.Z."/>
            <person name="Ahmed B."/>
            <person name="Rahim S."/>
            <person name="Rahman M.S."/>
            <person name="Alam M.M."/>
            <person name="Hou S."/>
            <person name="Wan X."/>
            <person name="Saito J.A."/>
            <person name="Alam M."/>
        </authorList>
    </citation>
    <scope>NUCLEOTIDE SEQUENCE [LARGE SCALE GENOMIC DNA]</scope>
    <source>
        <strain evidence="1 2">MS6</strain>
    </source>
</reference>
<name>K2R0B7_MACPH</name>
<dbReference type="InParanoid" id="K2R0B7"/>
<gene>
    <name evidence="1" type="ORF">MPH_07126</name>
</gene>
<dbReference type="VEuPathDB" id="FungiDB:MPH_07126"/>
<dbReference type="Proteomes" id="UP000007129">
    <property type="component" value="Unassembled WGS sequence"/>
</dbReference>
<sequence length="167" mass="18362">MCCVHSGSYLAISPEPALEAQEYHCSGHNISGMRPIASLGIGLGADFAKHAAMESVRWAPLEHMVQSSARKEEEVPDPFLTGVLNPCYFLVFEGSQWSEDKQCSKNMSSGNIRFGEMALCSVHPNVDRAFSPANHSVTFMNFQTCLKTCSKRPSEVTYIIEAASDHM</sequence>
<evidence type="ECO:0000313" key="2">
    <source>
        <dbReference type="Proteomes" id="UP000007129"/>
    </source>
</evidence>
<comment type="caution">
    <text evidence="1">The sequence shown here is derived from an EMBL/GenBank/DDBJ whole genome shotgun (WGS) entry which is preliminary data.</text>
</comment>
<dbReference type="EMBL" id="AHHD01000293">
    <property type="protein sequence ID" value="EKG15691.1"/>
    <property type="molecule type" value="Genomic_DNA"/>
</dbReference>
<proteinExistence type="predicted"/>
<dbReference type="HOGENOM" id="CLU_1594857_0_0_1"/>